<dbReference type="InterPro" id="IPR025458">
    <property type="entry name" value="DUF4278"/>
</dbReference>
<reference evidence="1 2" key="1">
    <citation type="submission" date="2016-11" db="EMBL/GenBank/DDBJ databases">
        <title>Draft Genome Sequences of Nine Cyanobacterial Strains from Diverse Habitats.</title>
        <authorList>
            <person name="Zhu T."/>
            <person name="Hou S."/>
            <person name="Lu X."/>
            <person name="Hess W.R."/>
        </authorList>
    </citation>
    <scope>NUCLEOTIDE SEQUENCE [LARGE SCALE GENOMIC DNA]</scope>
    <source>
        <strain evidence="1 2">NIES-593</strain>
    </source>
</reference>
<accession>A0A1U7HTB3</accession>
<dbReference type="Proteomes" id="UP000186868">
    <property type="component" value="Unassembled WGS sequence"/>
</dbReference>
<dbReference type="Pfam" id="PF14105">
    <property type="entry name" value="DUF4278"/>
    <property type="match status" value="1"/>
</dbReference>
<name>A0A1U7HTB3_9CYAN</name>
<dbReference type="AlphaFoldDB" id="A0A1U7HTB3"/>
<keyword evidence="2" id="KW-1185">Reference proteome</keyword>
<evidence type="ECO:0000313" key="2">
    <source>
        <dbReference type="Proteomes" id="UP000186868"/>
    </source>
</evidence>
<organism evidence="1 2">
    <name type="scientific">Hydrococcus rivularis NIES-593</name>
    <dbReference type="NCBI Taxonomy" id="1921803"/>
    <lineage>
        <taxon>Bacteria</taxon>
        <taxon>Bacillati</taxon>
        <taxon>Cyanobacteriota</taxon>
        <taxon>Cyanophyceae</taxon>
        <taxon>Pleurocapsales</taxon>
        <taxon>Hydrococcaceae</taxon>
        <taxon>Hydrococcus</taxon>
    </lineage>
</organism>
<dbReference type="OrthoDB" id="515032at2"/>
<evidence type="ECO:0008006" key="3">
    <source>
        <dbReference type="Google" id="ProtNLM"/>
    </source>
</evidence>
<gene>
    <name evidence="1" type="ORF">NIES593_01910</name>
</gene>
<sequence length="80" mass="9214">MKLSYRGCQYELQAISSPILKNEITVKYRGITYQIENPKPQSILRQTNIQLKYRGISYSKKIILTKHNQAGKTELKTAIA</sequence>
<evidence type="ECO:0000313" key="1">
    <source>
        <dbReference type="EMBL" id="OKH26822.1"/>
    </source>
</evidence>
<proteinExistence type="predicted"/>
<dbReference type="STRING" id="1921803.NIES593_01910"/>
<protein>
    <recommendedName>
        <fullName evidence="3">DUF4278 domain-containing protein</fullName>
    </recommendedName>
</protein>
<comment type="caution">
    <text evidence="1">The sequence shown here is derived from an EMBL/GenBank/DDBJ whole genome shotgun (WGS) entry which is preliminary data.</text>
</comment>
<dbReference type="RefSeq" id="WP_073597952.1">
    <property type="nucleotide sequence ID" value="NZ_MRCB01000001.1"/>
</dbReference>
<dbReference type="EMBL" id="MRCB01000001">
    <property type="protein sequence ID" value="OKH26822.1"/>
    <property type="molecule type" value="Genomic_DNA"/>
</dbReference>